<feature type="domain" description="Peptidase M12B propeptide" evidence="4">
    <location>
        <begin position="97"/>
        <end position="179"/>
    </location>
</feature>
<sequence>MEYSTQVTYTVMHDNAELYPLNFFIFYISRILTFGLILCVLVHSDTQSSQDSEFEIVFPELFPDTSPPPPDKPNIREADANAGSSSREVRSISNWESYESHELYHQEQPGPQTKAASALRLKIPAFGKDLELILNLDTRFLSQKFMVEKRPKARKASLRNPPAFSSANAEAACYYSGTVLNYAGSIASFSTCAGATFGSPGSVCGNLATLAPRPPHILVVLDHMIADNMNLSENRSSQQLAAVEIEGVNTCGFHGLASVHQKDRRFLGCLLCWLWLRSRAVTSRGCPGTASGRHASEEGWPGAEALTERLLGLWSCWQTWHEAQALLSHGECGTCLTPAVSPEMGFIQLGEDFLFIEPWNHTLSVTGHAHRLYRQKRSLDKQSAPKYCGVIPEKHKGKNRKHQETSRVKRYSYKLQQEYNVETLVVADPAMVTYHGSEAAKRFILTVMNMVFNLFQHKSLGIQINIRLTKLVLLSETPSDMYIGHHGEKMLESFCRWQQDEYGRKSVLSDFSSRWRDDLPSVDSAILITR</sequence>
<feature type="transmembrane region" description="Helical" evidence="3">
    <location>
        <begin position="20"/>
        <end position="42"/>
    </location>
</feature>
<gene>
    <name evidence="5" type="ORF">ACEWY4_004624</name>
</gene>
<evidence type="ECO:0000313" key="6">
    <source>
        <dbReference type="Proteomes" id="UP001591681"/>
    </source>
</evidence>
<accession>A0ABD1KM19</accession>
<evidence type="ECO:0000259" key="4">
    <source>
        <dbReference type="Pfam" id="PF01562"/>
    </source>
</evidence>
<keyword evidence="3" id="KW-0472">Membrane</keyword>
<organism evidence="5 6">
    <name type="scientific">Coilia grayii</name>
    <name type="common">Gray's grenadier anchovy</name>
    <dbReference type="NCBI Taxonomy" id="363190"/>
    <lineage>
        <taxon>Eukaryota</taxon>
        <taxon>Metazoa</taxon>
        <taxon>Chordata</taxon>
        <taxon>Craniata</taxon>
        <taxon>Vertebrata</taxon>
        <taxon>Euteleostomi</taxon>
        <taxon>Actinopterygii</taxon>
        <taxon>Neopterygii</taxon>
        <taxon>Teleostei</taxon>
        <taxon>Clupei</taxon>
        <taxon>Clupeiformes</taxon>
        <taxon>Clupeoidei</taxon>
        <taxon>Engraulidae</taxon>
        <taxon>Coilinae</taxon>
        <taxon>Coilia</taxon>
    </lineage>
</organism>
<dbReference type="Gene3D" id="3.40.390.10">
    <property type="entry name" value="Collagenase (Catalytic Domain)"/>
    <property type="match status" value="1"/>
</dbReference>
<dbReference type="PANTHER" id="PTHR11905:SF256">
    <property type="entry name" value="PEPTIDASE M12B DOMAIN-CONTAINING PROTEIN"/>
    <property type="match status" value="1"/>
</dbReference>
<dbReference type="Pfam" id="PF01562">
    <property type="entry name" value="Pep_M12B_propep"/>
    <property type="match status" value="1"/>
</dbReference>
<keyword evidence="3" id="KW-0812">Transmembrane</keyword>
<evidence type="ECO:0000256" key="3">
    <source>
        <dbReference type="SAM" id="Phobius"/>
    </source>
</evidence>
<dbReference type="Proteomes" id="UP001591681">
    <property type="component" value="Unassembled WGS sequence"/>
</dbReference>
<evidence type="ECO:0000256" key="2">
    <source>
        <dbReference type="SAM" id="MobiDB-lite"/>
    </source>
</evidence>
<comment type="caution">
    <text evidence="5">The sequence shown here is derived from an EMBL/GenBank/DDBJ whole genome shotgun (WGS) entry which is preliminary data.</text>
</comment>
<reference evidence="5 6" key="1">
    <citation type="submission" date="2024-09" db="EMBL/GenBank/DDBJ databases">
        <title>A chromosome-level genome assembly of Gray's grenadier anchovy, Coilia grayii.</title>
        <authorList>
            <person name="Fu Z."/>
        </authorList>
    </citation>
    <scope>NUCLEOTIDE SEQUENCE [LARGE SCALE GENOMIC DNA]</scope>
    <source>
        <strain evidence="5">G4</strain>
        <tissue evidence="5">Muscle</tissue>
    </source>
</reference>
<evidence type="ECO:0000313" key="5">
    <source>
        <dbReference type="EMBL" id="KAL2100230.1"/>
    </source>
</evidence>
<proteinExistence type="predicted"/>
<dbReference type="PANTHER" id="PTHR11905">
    <property type="entry name" value="ADAM A DISINTEGRIN AND METALLOPROTEASE DOMAIN"/>
    <property type="match status" value="1"/>
</dbReference>
<feature type="region of interest" description="Disordered" evidence="2">
    <location>
        <begin position="63"/>
        <end position="90"/>
    </location>
</feature>
<evidence type="ECO:0000256" key="1">
    <source>
        <dbReference type="ARBA" id="ARBA00023157"/>
    </source>
</evidence>
<dbReference type="InterPro" id="IPR002870">
    <property type="entry name" value="Peptidase_M12B_N"/>
</dbReference>
<dbReference type="AlphaFoldDB" id="A0ABD1KM19"/>
<protein>
    <recommendedName>
        <fullName evidence="4">Peptidase M12B propeptide domain-containing protein</fullName>
    </recommendedName>
</protein>
<dbReference type="InterPro" id="IPR024079">
    <property type="entry name" value="MetalloPept_cat_dom_sf"/>
</dbReference>
<keyword evidence="6" id="KW-1185">Reference proteome</keyword>
<dbReference type="EMBL" id="JBHFQA010000004">
    <property type="protein sequence ID" value="KAL2100230.1"/>
    <property type="molecule type" value="Genomic_DNA"/>
</dbReference>
<keyword evidence="1" id="KW-1015">Disulfide bond</keyword>
<dbReference type="SUPFAM" id="SSF55486">
    <property type="entry name" value="Metalloproteases ('zincins'), catalytic domain"/>
    <property type="match status" value="1"/>
</dbReference>
<keyword evidence="3" id="KW-1133">Transmembrane helix</keyword>
<name>A0ABD1KM19_9TELE</name>